<reference evidence="2" key="2">
    <citation type="submission" date="2020-12" db="EMBL/GenBank/DDBJ databases">
        <title>New Spironucleus salmonicida genome in near-complete chromosomes.</title>
        <authorList>
            <person name="Xu F."/>
            <person name="Kurt Z."/>
            <person name="Jimenez-Gonzalez A."/>
            <person name="Astvaldsson A."/>
            <person name="Andersson J.O."/>
            <person name="Svard S.G."/>
        </authorList>
    </citation>
    <scope>NUCLEOTIDE SEQUENCE</scope>
    <source>
        <strain evidence="2">ATCC 50377</strain>
    </source>
</reference>
<dbReference type="Proteomes" id="UP000018208">
    <property type="component" value="Unassembled WGS sequence"/>
</dbReference>
<protein>
    <submittedName>
        <fullName evidence="1">Importin beta-3 subunit</fullName>
    </submittedName>
</protein>
<dbReference type="Gene3D" id="1.25.10.10">
    <property type="entry name" value="Leucine-rich Repeat Variant"/>
    <property type="match status" value="1"/>
</dbReference>
<organism evidence="1">
    <name type="scientific">Spironucleus salmonicida</name>
    <dbReference type="NCBI Taxonomy" id="348837"/>
    <lineage>
        <taxon>Eukaryota</taxon>
        <taxon>Metamonada</taxon>
        <taxon>Diplomonadida</taxon>
        <taxon>Hexamitidae</taxon>
        <taxon>Hexamitinae</taxon>
        <taxon>Spironucleus</taxon>
    </lineage>
</organism>
<proteinExistence type="predicted"/>
<keyword evidence="3" id="KW-1185">Reference proteome</keyword>
<sequence>MDFQNFCNLIQELQTRPQQDLEQQYFNFRNANPVDFATFLIEVIKANTELSQFAAILLRRDVEKNGTSASLYKTQNPHLLIVELLPLLLVNQHLLEIITNHIQFILQKSLPFPEFAPFFEALIAQNPAIAAKLTAQILQIPTSLTSKLNINFLEISFAFALSEDAETASNGMLCVANACFMDFEIAQNVIFELIQRFAVEISKIHNSYLYIDQMIKNLCRIFECRKDVLDAVYPQLFDLINSVFSASNREIKLRMLRLGSKIVQIHLPPQFYEILTAFLLGIVIPAAGAYEEHQIAEWLEVGNLEFQADDLIGAAQKTVEFCSFKYANQVVNSALKTSFLARKTPSDDLGCLMSLNYAAEGFVDVISASDLKFYVDQVCCISGASEHPRVLYAVANVCGQLANDFGGQISTFSDQLLISLFANSENRILHVRSHFVAAILNVTIEMAPQELLAYAPALARVVRANWPENDFYAKSNALSLLCALIEVQSEAEIGALLAEIVPQILALFDEIFGQISQNQQMSKSQLDLVQRVTECLGFAIQYFPAQFTHIENQILSAFQRIFTYAYQFELVELLQQSSKSIMKGFKSEQLEILISENVRIFAEIALKSAIRFRKDVSGEGDLCVDSALVDMQLIVIAMVTEMVRTAPLEFVVHFDQLAAICEEIHSANCVISVDRLGLMVELLGVCSSQVERYSSCQLLQGGNELIQANSQLIQAKTLHFEFTKKTLEKITSDLDVSACDCKHYDIEMTAFACGHLARFGELCFQGPEIANSVFQLIEYLAERLPKQLEGELRDFTPETSPQIVKSLQNSYFRSFENLENLTFHSLNENQSFFCDFSVKLLRFDALSAKTQPLVNFGLAILRDLAQNGAFQGVENEATDITIGLLKLEIAPKTALRVLGVLRILGGAQRSDLERLGDRLGGEVARVVGELIQSVWGQ</sequence>
<dbReference type="EMBL" id="KI545949">
    <property type="protein sequence ID" value="EST49510.1"/>
    <property type="molecule type" value="Genomic_DNA"/>
</dbReference>
<dbReference type="InterPro" id="IPR011989">
    <property type="entry name" value="ARM-like"/>
</dbReference>
<evidence type="ECO:0000313" key="1">
    <source>
        <dbReference type="EMBL" id="EST49510.1"/>
    </source>
</evidence>
<reference evidence="1 2" key="1">
    <citation type="journal article" date="2014" name="PLoS Genet.">
        <title>The Genome of Spironucleus salmonicida Highlights a Fish Pathogen Adapted to Fluctuating Environments.</title>
        <authorList>
            <person name="Xu F."/>
            <person name="Jerlstrom-Hultqvist J."/>
            <person name="Einarsson E."/>
            <person name="Astvaldsson A."/>
            <person name="Svard S.G."/>
            <person name="Andersson J.O."/>
        </authorList>
    </citation>
    <scope>NUCLEOTIDE SEQUENCE</scope>
    <source>
        <strain evidence="2">ATCC 50377</strain>
    </source>
</reference>
<dbReference type="OrthoDB" id="543373at2759"/>
<dbReference type="VEuPathDB" id="GiardiaDB:SS50377_20661"/>
<gene>
    <name evidence="1" type="ORF">SS50377_10111</name>
    <name evidence="2" type="ORF">SS50377_20661</name>
</gene>
<dbReference type="InterPro" id="IPR016024">
    <property type="entry name" value="ARM-type_fold"/>
</dbReference>
<evidence type="ECO:0000313" key="3">
    <source>
        <dbReference type="Proteomes" id="UP000018208"/>
    </source>
</evidence>
<dbReference type="EMBL" id="AUWU02000001">
    <property type="protein sequence ID" value="KAH0577310.1"/>
    <property type="molecule type" value="Genomic_DNA"/>
</dbReference>
<accession>V6LY58</accession>
<dbReference type="AlphaFoldDB" id="V6LY58"/>
<dbReference type="SUPFAM" id="SSF48371">
    <property type="entry name" value="ARM repeat"/>
    <property type="match status" value="1"/>
</dbReference>
<evidence type="ECO:0000313" key="2">
    <source>
        <dbReference type="EMBL" id="KAH0577310.1"/>
    </source>
</evidence>
<name>V6LY58_9EUKA</name>